<proteinExistence type="predicted"/>
<feature type="transmembrane region" description="Helical" evidence="1">
    <location>
        <begin position="163"/>
        <end position="190"/>
    </location>
</feature>
<dbReference type="AlphaFoldDB" id="A0A422Q7A4"/>
<evidence type="ECO:0000313" key="3">
    <source>
        <dbReference type="EMBL" id="RNF25841.1"/>
    </source>
</evidence>
<dbReference type="Proteomes" id="UP000284403">
    <property type="component" value="Unassembled WGS sequence"/>
</dbReference>
<dbReference type="RefSeq" id="XP_029231047.1">
    <property type="nucleotide sequence ID" value="XM_029368877.1"/>
</dbReference>
<name>A0A422Q7A4_9TRYP</name>
<keyword evidence="1" id="KW-0812">Transmembrane</keyword>
<keyword evidence="2" id="KW-0732">Signal</keyword>
<comment type="caution">
    <text evidence="3">The sequence shown here is derived from an EMBL/GenBank/DDBJ whole genome shotgun (WGS) entry which is preliminary data.</text>
</comment>
<reference evidence="3 4" key="1">
    <citation type="journal article" date="2018" name="BMC Genomics">
        <title>Genomic comparison of Trypanosoma conorhini and Trypanosoma rangeli to Trypanosoma cruzi strains of high and low virulence.</title>
        <authorList>
            <person name="Bradwell K.R."/>
            <person name="Koparde V.N."/>
            <person name="Matveyev A.V."/>
            <person name="Serrano M.G."/>
            <person name="Alves J.M."/>
            <person name="Parikh H."/>
            <person name="Huang B."/>
            <person name="Lee V."/>
            <person name="Espinosa-Alvarez O."/>
            <person name="Ortiz P.A."/>
            <person name="Costa-Martins A.G."/>
            <person name="Teixeira M.M."/>
            <person name="Buck G.A."/>
        </authorList>
    </citation>
    <scope>NUCLEOTIDE SEQUENCE [LARGE SCALE GENOMIC DNA]</scope>
    <source>
        <strain evidence="3 4">025E</strain>
    </source>
</reference>
<dbReference type="GeneID" id="40315552"/>
<keyword evidence="4" id="KW-1185">Reference proteome</keyword>
<keyword evidence="1" id="KW-1133">Transmembrane helix</keyword>
<gene>
    <name evidence="3" type="ORF">Tco025E_01941</name>
</gene>
<organism evidence="3 4">
    <name type="scientific">Trypanosoma conorhini</name>
    <dbReference type="NCBI Taxonomy" id="83891"/>
    <lineage>
        <taxon>Eukaryota</taxon>
        <taxon>Discoba</taxon>
        <taxon>Euglenozoa</taxon>
        <taxon>Kinetoplastea</taxon>
        <taxon>Metakinetoplastina</taxon>
        <taxon>Trypanosomatida</taxon>
        <taxon>Trypanosomatidae</taxon>
        <taxon>Trypanosoma</taxon>
    </lineage>
</organism>
<evidence type="ECO:0000313" key="4">
    <source>
        <dbReference type="Proteomes" id="UP000284403"/>
    </source>
</evidence>
<keyword evidence="1" id="KW-0472">Membrane</keyword>
<evidence type="ECO:0000256" key="2">
    <source>
        <dbReference type="SAM" id="SignalP"/>
    </source>
</evidence>
<feature type="chain" id="PRO_5019148706" evidence="2">
    <location>
        <begin position="29"/>
        <end position="204"/>
    </location>
</feature>
<dbReference type="EMBL" id="MKKU01000070">
    <property type="protein sequence ID" value="RNF25841.1"/>
    <property type="molecule type" value="Genomic_DNA"/>
</dbReference>
<sequence length="204" mass="21972">MRGGGGFLLASALLVLLCLPCAVPAVAAQAVSKSQHILVFGGSAWGSVLEEKGAEVQRAIVEDVGPQLLRKYAFVTIINVSSLQADKRLEARLTVLQAARGNSSGSRLLHIWPPDEVNSMINQCAFKKTLAIHTPSGEANLISVQLEEKLVKSMAEEAFRRELTLLGCVAVAAMGLVLFVVLCWMCFLCCCSKSAERSVRPYPE</sequence>
<evidence type="ECO:0000256" key="1">
    <source>
        <dbReference type="SAM" id="Phobius"/>
    </source>
</evidence>
<accession>A0A422Q7A4</accession>
<feature type="signal peptide" evidence="2">
    <location>
        <begin position="1"/>
        <end position="28"/>
    </location>
</feature>
<dbReference type="OrthoDB" id="246797at2759"/>
<protein>
    <submittedName>
        <fullName evidence="3">Uncharacterized protein</fullName>
    </submittedName>
</protein>